<gene>
    <name evidence="1" type="ORF">MSIMFB_03267</name>
</gene>
<dbReference type="AlphaFoldDB" id="A0A7Z7NBC4"/>
<proteinExistence type="predicted"/>
<evidence type="ECO:0000313" key="2">
    <source>
        <dbReference type="Proteomes" id="UP000554965"/>
    </source>
</evidence>
<evidence type="ECO:0000313" key="1">
    <source>
        <dbReference type="EMBL" id="SOJ55788.1"/>
    </source>
</evidence>
<organism evidence="1 2">
    <name type="scientific">Mycobacterium simulans</name>
    <dbReference type="NCBI Taxonomy" id="627089"/>
    <lineage>
        <taxon>Bacteria</taxon>
        <taxon>Bacillati</taxon>
        <taxon>Actinomycetota</taxon>
        <taxon>Actinomycetes</taxon>
        <taxon>Mycobacteriales</taxon>
        <taxon>Mycobacteriaceae</taxon>
        <taxon>Mycobacterium</taxon>
    </lineage>
</organism>
<name>A0A7Z7NBC4_9MYCO</name>
<dbReference type="EMBL" id="OCTY01000002">
    <property type="protein sequence ID" value="SOJ55788.1"/>
    <property type="molecule type" value="Genomic_DNA"/>
</dbReference>
<comment type="caution">
    <text evidence="1">The sequence shown here is derived from an EMBL/GenBank/DDBJ whole genome shotgun (WGS) entry which is preliminary data.</text>
</comment>
<accession>A0A7Z7NBC4</accession>
<reference evidence="1 2" key="1">
    <citation type="submission" date="2017-10" db="EMBL/GenBank/DDBJ databases">
        <authorList>
            <consortium name="Urmite Genomes"/>
        </authorList>
    </citation>
    <scope>NUCLEOTIDE SEQUENCE [LARGE SCALE GENOMIC DNA]</scope>
    <source>
        <strain evidence="1 2">FB-527</strain>
    </source>
</reference>
<protein>
    <submittedName>
        <fullName evidence="1">Uncharacterized protein</fullName>
    </submittedName>
</protein>
<sequence length="30" mass="3674">MPIEYLSSREKYVSRNFMNPHIYLKMIITV</sequence>
<keyword evidence="2" id="KW-1185">Reference proteome</keyword>
<dbReference type="Proteomes" id="UP000554965">
    <property type="component" value="Unassembled WGS sequence"/>
</dbReference>